<dbReference type="EMBL" id="JAWDGP010005596">
    <property type="protein sequence ID" value="KAK3755493.1"/>
    <property type="molecule type" value="Genomic_DNA"/>
</dbReference>
<comment type="caution">
    <text evidence="2">The sequence shown here is derived from an EMBL/GenBank/DDBJ whole genome shotgun (WGS) entry which is preliminary data.</text>
</comment>
<reference evidence="2" key="1">
    <citation type="journal article" date="2023" name="G3 (Bethesda)">
        <title>A reference genome for the long-term kleptoplast-retaining sea slug Elysia crispata morphotype clarki.</title>
        <authorList>
            <person name="Eastman K.E."/>
            <person name="Pendleton A.L."/>
            <person name="Shaikh M.A."/>
            <person name="Suttiyut T."/>
            <person name="Ogas R."/>
            <person name="Tomko P."/>
            <person name="Gavelis G."/>
            <person name="Widhalm J.R."/>
            <person name="Wisecaver J.H."/>
        </authorList>
    </citation>
    <scope>NUCLEOTIDE SEQUENCE</scope>
    <source>
        <strain evidence="2">ECLA1</strain>
    </source>
</reference>
<evidence type="ECO:0000313" key="3">
    <source>
        <dbReference type="Proteomes" id="UP001283361"/>
    </source>
</evidence>
<organism evidence="2 3">
    <name type="scientific">Elysia crispata</name>
    <name type="common">lettuce slug</name>
    <dbReference type="NCBI Taxonomy" id="231223"/>
    <lineage>
        <taxon>Eukaryota</taxon>
        <taxon>Metazoa</taxon>
        <taxon>Spiralia</taxon>
        <taxon>Lophotrochozoa</taxon>
        <taxon>Mollusca</taxon>
        <taxon>Gastropoda</taxon>
        <taxon>Heterobranchia</taxon>
        <taxon>Euthyneura</taxon>
        <taxon>Panpulmonata</taxon>
        <taxon>Sacoglossa</taxon>
        <taxon>Placobranchoidea</taxon>
        <taxon>Plakobranchidae</taxon>
        <taxon>Elysia</taxon>
    </lineage>
</organism>
<protein>
    <submittedName>
        <fullName evidence="2">Uncharacterized protein</fullName>
    </submittedName>
</protein>
<dbReference type="AlphaFoldDB" id="A0AAE0YRS6"/>
<gene>
    <name evidence="2" type="ORF">RRG08_063569</name>
</gene>
<dbReference type="Proteomes" id="UP001283361">
    <property type="component" value="Unassembled WGS sequence"/>
</dbReference>
<evidence type="ECO:0000313" key="2">
    <source>
        <dbReference type="EMBL" id="KAK3755493.1"/>
    </source>
</evidence>
<proteinExistence type="predicted"/>
<feature type="region of interest" description="Disordered" evidence="1">
    <location>
        <begin position="181"/>
        <end position="207"/>
    </location>
</feature>
<feature type="compositionally biased region" description="Polar residues" evidence="1">
    <location>
        <begin position="181"/>
        <end position="194"/>
    </location>
</feature>
<keyword evidence="3" id="KW-1185">Reference proteome</keyword>
<evidence type="ECO:0000256" key="1">
    <source>
        <dbReference type="SAM" id="MobiDB-lite"/>
    </source>
</evidence>
<sequence>MAPKKSRCDKCELGTINNELPPFEKEGLQIHVLYKEMADKEQEKDRNDKSKAVVCFDLENVFSLPISGASNFFYKRKLTTLNKTAHLSLTKKSYFAIWNEGYGSWGGNNMASAIVRTWEEIIAEHPGIKDLTLWSDSLSVKTVEYLIVKSKVTRVTRVVSYKLQHNSADWTIVSVKLTPSRSTRKGQQARQPQEMTLKKLPKPTLKS</sequence>
<accession>A0AAE0YRS6</accession>
<name>A0AAE0YRS6_9GAST</name>